<dbReference type="EMBL" id="DVJN01000012">
    <property type="protein sequence ID" value="HIS91492.1"/>
    <property type="molecule type" value="Genomic_DNA"/>
</dbReference>
<evidence type="ECO:0000313" key="4">
    <source>
        <dbReference type="Proteomes" id="UP000824140"/>
    </source>
</evidence>
<evidence type="ECO:0000256" key="1">
    <source>
        <dbReference type="SAM" id="SignalP"/>
    </source>
</evidence>
<feature type="chain" id="PRO_5039248565" evidence="1">
    <location>
        <begin position="25"/>
        <end position="637"/>
    </location>
</feature>
<feature type="domain" description="BIG2" evidence="2">
    <location>
        <begin position="302"/>
        <end position="379"/>
    </location>
</feature>
<evidence type="ECO:0000313" key="3">
    <source>
        <dbReference type="EMBL" id="HIS91492.1"/>
    </source>
</evidence>
<feature type="domain" description="BIG2" evidence="2">
    <location>
        <begin position="220"/>
        <end position="295"/>
    </location>
</feature>
<protein>
    <submittedName>
        <fullName evidence="3">Ig domain-containing protein</fullName>
    </submittedName>
</protein>
<dbReference type="InterPro" id="IPR029030">
    <property type="entry name" value="Caspase-like_dom_sf"/>
</dbReference>
<feature type="signal peptide" evidence="1">
    <location>
        <begin position="1"/>
        <end position="24"/>
    </location>
</feature>
<dbReference type="SMART" id="SM00635">
    <property type="entry name" value="BID_2"/>
    <property type="match status" value="2"/>
</dbReference>
<dbReference type="AlphaFoldDB" id="A0A9D1FY31"/>
<dbReference type="Proteomes" id="UP000824140">
    <property type="component" value="Unassembled WGS sequence"/>
</dbReference>
<reference evidence="3" key="1">
    <citation type="submission" date="2020-10" db="EMBL/GenBank/DDBJ databases">
        <authorList>
            <person name="Gilroy R."/>
        </authorList>
    </citation>
    <scope>NUCLEOTIDE SEQUENCE</scope>
    <source>
        <strain evidence="3">13766</strain>
    </source>
</reference>
<evidence type="ECO:0000259" key="2">
    <source>
        <dbReference type="SMART" id="SM00635"/>
    </source>
</evidence>
<accession>A0A9D1FY31</accession>
<name>A0A9D1FY31_9FIRM</name>
<dbReference type="SUPFAM" id="SSF49373">
    <property type="entry name" value="Invasin/intimin cell-adhesion fragments"/>
    <property type="match status" value="2"/>
</dbReference>
<dbReference type="SUPFAM" id="SSF52129">
    <property type="entry name" value="Caspase-like"/>
    <property type="match status" value="1"/>
</dbReference>
<dbReference type="InterPro" id="IPR003343">
    <property type="entry name" value="Big_2"/>
</dbReference>
<gene>
    <name evidence="3" type="ORF">IAA84_00565</name>
</gene>
<reference evidence="3" key="2">
    <citation type="journal article" date="2021" name="PeerJ">
        <title>Extensive microbial diversity within the chicken gut microbiome revealed by metagenomics and culture.</title>
        <authorList>
            <person name="Gilroy R."/>
            <person name="Ravi A."/>
            <person name="Getino M."/>
            <person name="Pursley I."/>
            <person name="Horton D.L."/>
            <person name="Alikhan N.F."/>
            <person name="Baker D."/>
            <person name="Gharbi K."/>
            <person name="Hall N."/>
            <person name="Watson M."/>
            <person name="Adriaenssens E.M."/>
            <person name="Foster-Nyarko E."/>
            <person name="Jarju S."/>
            <person name="Secka A."/>
            <person name="Antonio M."/>
            <person name="Oren A."/>
            <person name="Chaudhuri R.R."/>
            <person name="La Ragione R."/>
            <person name="Hildebrand F."/>
            <person name="Pallen M.J."/>
        </authorList>
    </citation>
    <scope>NUCLEOTIDE SEQUENCE</scope>
    <source>
        <strain evidence="3">13766</strain>
    </source>
</reference>
<comment type="caution">
    <text evidence="3">The sequence shown here is derived from an EMBL/GenBank/DDBJ whole genome shotgun (WGS) entry which is preliminary data.</text>
</comment>
<dbReference type="Gene3D" id="2.60.40.1080">
    <property type="match status" value="2"/>
</dbReference>
<dbReference type="Gene3D" id="3.40.50.1460">
    <property type="match status" value="1"/>
</dbReference>
<keyword evidence="1" id="KW-0732">Signal</keyword>
<sequence>MRRLAFAMAMLLLFLSVFGGSATAETGRLWLNQPVNLAAGEHRFRFIPPVGGYYSFFSYGAQADIVLRSGAETLALDGASVLLNSGTVYEVLLSCDAGFTLEVMRAARGKSALEPIELSQMTYSKVVARKGDVHWYHLTSAQSGVCTISSEPGDDRHLIVSGTLLNQAFETIAIAPGETGMAGFSLQALLEEGEEYYLRVHTDEDNAGEYTLRIAFGGGKAESISLSAASLALRMGDTAHLAAEAAPAGSHGGIVFTTSDPGVCVVTQSGQVLPRGAGTATVFATAYGGAQAQCEITVPAVPLQGLSLNETAFTLQVGESISVPYTFAPEDTTERTVTFSISDPAVAQISEDGTLTALTAGEAVLAIFAQDGVEYDTALVQVSQPAPTYRALVAGVYTDTDGNDRVGAANTTQGISDMLAQMSFDGEPYEVTTLLDPGYEAFMAGIQDAFAGAKSSDISLLYINAHGGLTHGTAWLRLADGSRLTAQALEQALRRVPGVVAVIIDCCQSGAFLGETEGFCDAFIQAFASSPFAFSKYKVLTSSAANEDSYRISSDGTQSEDSMATVFGRSLAEGAGWDLIKDKPVVMKSDLQRDRVLTLHEIYVYTKKRTIWRLSTSSVRQNVQVYPMGDPIVLFRK</sequence>
<proteinExistence type="predicted"/>
<dbReference type="Gene3D" id="2.60.120.380">
    <property type="match status" value="1"/>
</dbReference>
<dbReference type="Pfam" id="PF02368">
    <property type="entry name" value="Big_2"/>
    <property type="match status" value="1"/>
</dbReference>
<organism evidence="3 4">
    <name type="scientific">Candidatus Alectryocaccomicrobium excrementavium</name>
    <dbReference type="NCBI Taxonomy" id="2840668"/>
    <lineage>
        <taxon>Bacteria</taxon>
        <taxon>Bacillati</taxon>
        <taxon>Bacillota</taxon>
        <taxon>Clostridia</taxon>
        <taxon>Candidatus Alectryocaccomicrobium</taxon>
    </lineage>
</organism>
<dbReference type="InterPro" id="IPR008964">
    <property type="entry name" value="Invasin/intimin_cell_adhesion"/>
</dbReference>